<evidence type="ECO:0000313" key="1">
    <source>
        <dbReference type="EMBL" id="ABS55793.1"/>
    </source>
</evidence>
<dbReference type="STRING" id="456442.Mboo_1275"/>
<accession>A7I7T2</accession>
<dbReference type="GeneID" id="5410295"/>
<proteinExistence type="predicted"/>
<dbReference type="Proteomes" id="UP000002408">
    <property type="component" value="Chromosome"/>
</dbReference>
<dbReference type="RefSeq" id="WP_012106825.1">
    <property type="nucleotide sequence ID" value="NC_009712.1"/>
</dbReference>
<evidence type="ECO:0000313" key="2">
    <source>
        <dbReference type="Proteomes" id="UP000002408"/>
    </source>
</evidence>
<organism evidence="1 2">
    <name type="scientific">Methanoregula boonei (strain DSM 21154 / JCM 14090 / 6A8)</name>
    <dbReference type="NCBI Taxonomy" id="456442"/>
    <lineage>
        <taxon>Archaea</taxon>
        <taxon>Methanobacteriati</taxon>
        <taxon>Methanobacteriota</taxon>
        <taxon>Stenosarchaea group</taxon>
        <taxon>Methanomicrobia</taxon>
        <taxon>Methanomicrobiales</taxon>
        <taxon>Methanoregulaceae</taxon>
        <taxon>Methanoregula</taxon>
    </lineage>
</organism>
<dbReference type="AlphaFoldDB" id="A7I7T2"/>
<dbReference type="OrthoDB" id="105689at2157"/>
<protein>
    <submittedName>
        <fullName evidence="1">Uncharacterized protein</fullName>
    </submittedName>
</protein>
<reference evidence="2" key="1">
    <citation type="journal article" date="2015" name="Microbiology">
        <title>Genome of Methanoregula boonei 6A8 reveals adaptations to oligotrophic peatland environments.</title>
        <authorList>
            <person name="Braeuer S."/>
            <person name="Cadillo-Quiroz H."/>
            <person name="Kyrpides N."/>
            <person name="Woyke T."/>
            <person name="Goodwin L."/>
            <person name="Detter C."/>
            <person name="Podell S."/>
            <person name="Yavitt J.B."/>
            <person name="Zinder S.H."/>
        </authorList>
    </citation>
    <scope>NUCLEOTIDE SEQUENCE [LARGE SCALE GENOMIC DNA]</scope>
    <source>
        <strain evidence="2">DSM 21154 / JCM 14090 / 6A8</strain>
    </source>
</reference>
<name>A7I7T2_METB6</name>
<dbReference type="EMBL" id="CP000780">
    <property type="protein sequence ID" value="ABS55793.1"/>
    <property type="molecule type" value="Genomic_DNA"/>
</dbReference>
<dbReference type="KEGG" id="mbn:Mboo_1275"/>
<keyword evidence="2" id="KW-1185">Reference proteome</keyword>
<dbReference type="eggNOG" id="arCOG05311">
    <property type="taxonomic scope" value="Archaea"/>
</dbReference>
<gene>
    <name evidence="1" type="ordered locus">Mboo_1275</name>
</gene>
<dbReference type="HOGENOM" id="CLU_1922810_0_0_2"/>
<sequence>MDSDGPAPSFTELVRIADCLLEESGEDEDALVRRLQVLPGPVLSELLVSDLLNAWQVFYYFFRNAPDELVRERLELEPASSLEHGVEIDEIELLNRVFRIKKGIPEIVVTDGKEPLKTFFGPSAVDDSLSYIESTL</sequence>